<dbReference type="InterPro" id="IPR027417">
    <property type="entry name" value="P-loop_NTPase"/>
</dbReference>
<dbReference type="GO" id="GO:0005524">
    <property type="term" value="F:ATP binding"/>
    <property type="evidence" value="ECO:0007669"/>
    <property type="project" value="UniProtKB-KW"/>
</dbReference>
<dbReference type="OrthoDB" id="27435at2759"/>
<name>A0A8H7PF25_MORIS</name>
<sequence length="507" mass="55351">MPVPPCKEWCASVQQDMGGVDDLVKDIVNQISVLDRFGTQQPRTQGLRGKGTMLIGKPGTGKTALAAAIASQLKEKRDEVLDINSLVCIIAECSSLPYEVVNCPDVFRAEEGASEAIISRAFRGRASNKLSILILDEVDMIASHVAIKKAGVEARTFSVLVDELDRINRPTSSHQIYVIGEVAQITHSFVPADLQNLCRQVVLMLVQQDASCADSTKQSFAQLHHFESALEFIKPSNFVEYKSQLPNIRFKDLFGIDNIIQQLKVSIIDPFRDRSSYLRLSITPPRGLLIHGPPGVGKTALCCALGSEMGINFMLVEGSQVRSKIVGESEKNVAKMFSQARANSPCILFIDQLDALVPKRGTSSSSENTSDRIVTGFLTELDGFFTKSSAGDPSNDVLIVAATNRPQVIDPAIIRPGRIDEHISIPIPGALERKEILQGLSANIPMSIGADDLAQLAERLEGWTGSDIDNLCREAALIALREDIESDKVLLKHMIQAIEVDRPAMVR</sequence>
<accession>A0A8H7PF25</accession>
<dbReference type="Gene3D" id="3.40.50.300">
    <property type="entry name" value="P-loop containing nucleotide triphosphate hydrolases"/>
    <property type="match status" value="2"/>
</dbReference>
<evidence type="ECO:0000259" key="4">
    <source>
        <dbReference type="SMART" id="SM00382"/>
    </source>
</evidence>
<feature type="domain" description="AAA+ ATPase" evidence="4">
    <location>
        <begin position="284"/>
        <end position="429"/>
    </location>
</feature>
<comment type="caution">
    <text evidence="5">The sequence shown here is derived from an EMBL/GenBank/DDBJ whole genome shotgun (WGS) entry which is preliminary data.</text>
</comment>
<evidence type="ECO:0000256" key="3">
    <source>
        <dbReference type="RuleBase" id="RU003651"/>
    </source>
</evidence>
<dbReference type="Gene3D" id="1.10.8.60">
    <property type="match status" value="1"/>
</dbReference>
<evidence type="ECO:0000256" key="2">
    <source>
        <dbReference type="ARBA" id="ARBA00022840"/>
    </source>
</evidence>
<dbReference type="SMART" id="SM00382">
    <property type="entry name" value="AAA"/>
    <property type="match status" value="2"/>
</dbReference>
<gene>
    <name evidence="5" type="ORF">INT43_000098</name>
</gene>
<dbReference type="InterPro" id="IPR050168">
    <property type="entry name" value="AAA_ATPase_domain"/>
</dbReference>
<dbReference type="InterPro" id="IPR003959">
    <property type="entry name" value="ATPase_AAA_core"/>
</dbReference>
<dbReference type="InterPro" id="IPR003593">
    <property type="entry name" value="AAA+_ATPase"/>
</dbReference>
<dbReference type="PANTHER" id="PTHR23077">
    <property type="entry name" value="AAA-FAMILY ATPASE"/>
    <property type="match status" value="1"/>
</dbReference>
<evidence type="ECO:0000313" key="6">
    <source>
        <dbReference type="Proteomes" id="UP000654370"/>
    </source>
</evidence>
<dbReference type="Pfam" id="PF17862">
    <property type="entry name" value="AAA_lid_3"/>
    <property type="match status" value="1"/>
</dbReference>
<dbReference type="PROSITE" id="PS00674">
    <property type="entry name" value="AAA"/>
    <property type="match status" value="1"/>
</dbReference>
<dbReference type="GO" id="GO:0016887">
    <property type="term" value="F:ATP hydrolysis activity"/>
    <property type="evidence" value="ECO:0007669"/>
    <property type="project" value="InterPro"/>
</dbReference>
<protein>
    <recommendedName>
        <fullName evidence="4">AAA+ ATPase domain-containing protein</fullName>
    </recommendedName>
</protein>
<dbReference type="Proteomes" id="UP000654370">
    <property type="component" value="Unassembled WGS sequence"/>
</dbReference>
<dbReference type="SUPFAM" id="SSF52540">
    <property type="entry name" value="P-loop containing nucleoside triphosphate hydrolases"/>
    <property type="match status" value="2"/>
</dbReference>
<dbReference type="EMBL" id="JAEPQZ010000016">
    <property type="protein sequence ID" value="KAG2172751.1"/>
    <property type="molecule type" value="Genomic_DNA"/>
</dbReference>
<comment type="similarity">
    <text evidence="3">Belongs to the AAA ATPase family.</text>
</comment>
<keyword evidence="2 3" id="KW-0067">ATP-binding</keyword>
<dbReference type="InterPro" id="IPR041569">
    <property type="entry name" value="AAA_lid_3"/>
</dbReference>
<evidence type="ECO:0000256" key="1">
    <source>
        <dbReference type="ARBA" id="ARBA00022741"/>
    </source>
</evidence>
<keyword evidence="6" id="KW-1185">Reference proteome</keyword>
<organism evidence="5 6">
    <name type="scientific">Mortierella isabellina</name>
    <name type="common">Filamentous fungus</name>
    <name type="synonym">Umbelopsis isabellina</name>
    <dbReference type="NCBI Taxonomy" id="91625"/>
    <lineage>
        <taxon>Eukaryota</taxon>
        <taxon>Fungi</taxon>
        <taxon>Fungi incertae sedis</taxon>
        <taxon>Mucoromycota</taxon>
        <taxon>Mucoromycotina</taxon>
        <taxon>Umbelopsidomycetes</taxon>
        <taxon>Umbelopsidales</taxon>
        <taxon>Umbelopsidaceae</taxon>
        <taxon>Umbelopsis</taxon>
    </lineage>
</organism>
<dbReference type="FunFam" id="3.40.50.300:FF:001921">
    <property type="entry name" value="AAA ATPase domain-containing protein"/>
    <property type="match status" value="1"/>
</dbReference>
<dbReference type="PANTHER" id="PTHR23077:SF27">
    <property type="entry name" value="ATPASE FAMILY GENE 2 PROTEIN HOMOLOG A"/>
    <property type="match status" value="1"/>
</dbReference>
<feature type="domain" description="AAA+ ATPase" evidence="4">
    <location>
        <begin position="48"/>
        <end position="182"/>
    </location>
</feature>
<dbReference type="AlphaFoldDB" id="A0A8H7PF25"/>
<dbReference type="InterPro" id="IPR003960">
    <property type="entry name" value="ATPase_AAA_CS"/>
</dbReference>
<dbReference type="Pfam" id="PF00004">
    <property type="entry name" value="AAA"/>
    <property type="match status" value="2"/>
</dbReference>
<reference evidence="5" key="1">
    <citation type="submission" date="2020-12" db="EMBL/GenBank/DDBJ databases">
        <title>Metabolic potential, ecology and presence of endohyphal bacteria is reflected in genomic diversity of Mucoromycotina.</title>
        <authorList>
            <person name="Muszewska A."/>
            <person name="Okrasinska A."/>
            <person name="Steczkiewicz K."/>
            <person name="Drgas O."/>
            <person name="Orlowska M."/>
            <person name="Perlinska-Lenart U."/>
            <person name="Aleksandrzak-Piekarczyk T."/>
            <person name="Szatraj K."/>
            <person name="Zielenkiewicz U."/>
            <person name="Pilsyk S."/>
            <person name="Malc E."/>
            <person name="Mieczkowski P."/>
            <person name="Kruszewska J.S."/>
            <person name="Biernat P."/>
            <person name="Pawlowska J."/>
        </authorList>
    </citation>
    <scope>NUCLEOTIDE SEQUENCE</scope>
    <source>
        <strain evidence="5">WA0000067209</strain>
    </source>
</reference>
<evidence type="ECO:0000313" key="5">
    <source>
        <dbReference type="EMBL" id="KAG2172751.1"/>
    </source>
</evidence>
<proteinExistence type="inferred from homology"/>
<keyword evidence="1 3" id="KW-0547">Nucleotide-binding</keyword>